<reference evidence="1 2" key="1">
    <citation type="journal article" date="2017" name="Int. J. Syst. Evol. Microbiol.">
        <title>Mucilaginibacterpsychrotolerans sp. nov., isolated from peatlands.</title>
        <authorList>
            <person name="Deng Y."/>
            <person name="Shen L."/>
            <person name="Xu B."/>
            <person name="Liu Y."/>
            <person name="Gu Z."/>
            <person name="Liu H."/>
            <person name="Zhou Y."/>
        </authorList>
    </citation>
    <scope>NUCLEOTIDE SEQUENCE [LARGE SCALE GENOMIC DNA]</scope>
    <source>
        <strain evidence="1 2">NH7-4</strain>
    </source>
</reference>
<dbReference type="AlphaFoldDB" id="A0A4Y8S720"/>
<dbReference type="Proteomes" id="UP000297540">
    <property type="component" value="Unassembled WGS sequence"/>
</dbReference>
<dbReference type="EMBL" id="SOZE01000031">
    <property type="protein sequence ID" value="TFF34411.1"/>
    <property type="molecule type" value="Genomic_DNA"/>
</dbReference>
<dbReference type="RefSeq" id="WP_133234928.1">
    <property type="nucleotide sequence ID" value="NZ_SOZE01000031.1"/>
</dbReference>
<keyword evidence="2" id="KW-1185">Reference proteome</keyword>
<comment type="caution">
    <text evidence="1">The sequence shown here is derived from an EMBL/GenBank/DDBJ whole genome shotgun (WGS) entry which is preliminary data.</text>
</comment>
<evidence type="ECO:0000313" key="2">
    <source>
        <dbReference type="Proteomes" id="UP000297540"/>
    </source>
</evidence>
<sequence length="96" mass="11143">MKNISEAVSKLKPEELAQAAFLYKKTIRQRNATIPKPIPGTIRKDGTQRRFVYQSTRHESAGETHIYLDTFLNKTFEETYKKDTVTGFISKTKKYL</sequence>
<accession>A0A4Y8S720</accession>
<proteinExistence type="predicted"/>
<gene>
    <name evidence="1" type="ORF">E2R66_22310</name>
</gene>
<evidence type="ECO:0000313" key="1">
    <source>
        <dbReference type="EMBL" id="TFF34411.1"/>
    </source>
</evidence>
<protein>
    <submittedName>
        <fullName evidence="1">Uncharacterized protein</fullName>
    </submittedName>
</protein>
<organism evidence="1 2">
    <name type="scientific">Mucilaginibacter psychrotolerans</name>
    <dbReference type="NCBI Taxonomy" id="1524096"/>
    <lineage>
        <taxon>Bacteria</taxon>
        <taxon>Pseudomonadati</taxon>
        <taxon>Bacteroidota</taxon>
        <taxon>Sphingobacteriia</taxon>
        <taxon>Sphingobacteriales</taxon>
        <taxon>Sphingobacteriaceae</taxon>
        <taxon>Mucilaginibacter</taxon>
    </lineage>
</organism>
<name>A0A4Y8S720_9SPHI</name>